<organism evidence="1 2">
    <name type="scientific">Anthostomella pinea</name>
    <dbReference type="NCBI Taxonomy" id="933095"/>
    <lineage>
        <taxon>Eukaryota</taxon>
        <taxon>Fungi</taxon>
        <taxon>Dikarya</taxon>
        <taxon>Ascomycota</taxon>
        <taxon>Pezizomycotina</taxon>
        <taxon>Sordariomycetes</taxon>
        <taxon>Xylariomycetidae</taxon>
        <taxon>Xylariales</taxon>
        <taxon>Xylariaceae</taxon>
        <taxon>Anthostomella</taxon>
    </lineage>
</organism>
<keyword evidence="2" id="KW-1185">Reference proteome</keyword>
<gene>
    <name evidence="1" type="ORF">KHLLAP_LOCUS12503</name>
</gene>
<dbReference type="AlphaFoldDB" id="A0AAI8YPA7"/>
<evidence type="ECO:0000313" key="2">
    <source>
        <dbReference type="Proteomes" id="UP001295740"/>
    </source>
</evidence>
<sequence length="195" mass="22232">MSVFLNDVISQTYYYSYYHSTDSFRAEYMARYGKQPYVIPYVRQRWEAGAAITAHQHAEGLRRLQVYRTWLLEQCFGGQKRTLMILPIANVEPNYRDTPVESPSYQSAVDELFVSPILGAPDMVLPSGEVAYQSRTSGREEFLPVAVNVVAAPGEDFCLLNAMREVHVKSGRDLEVCTGPRITPQRERMGKDDLR</sequence>
<dbReference type="SUPFAM" id="SSF75304">
    <property type="entry name" value="Amidase signature (AS) enzymes"/>
    <property type="match status" value="1"/>
</dbReference>
<protein>
    <submittedName>
        <fullName evidence="1">Uu.00g076600.m01.CDS01</fullName>
    </submittedName>
</protein>
<dbReference type="Gene3D" id="3.90.1300.10">
    <property type="entry name" value="Amidase signature (AS) domain"/>
    <property type="match status" value="1"/>
</dbReference>
<dbReference type="EMBL" id="CAUWAG010000018">
    <property type="protein sequence ID" value="CAJ2512035.1"/>
    <property type="molecule type" value="Genomic_DNA"/>
</dbReference>
<evidence type="ECO:0000313" key="1">
    <source>
        <dbReference type="EMBL" id="CAJ2512035.1"/>
    </source>
</evidence>
<comment type="caution">
    <text evidence="1">The sequence shown here is derived from an EMBL/GenBank/DDBJ whole genome shotgun (WGS) entry which is preliminary data.</text>
</comment>
<dbReference type="Proteomes" id="UP001295740">
    <property type="component" value="Unassembled WGS sequence"/>
</dbReference>
<proteinExistence type="predicted"/>
<dbReference type="InterPro" id="IPR036928">
    <property type="entry name" value="AS_sf"/>
</dbReference>
<name>A0AAI8YPA7_9PEZI</name>
<accession>A0AAI8YPA7</accession>
<reference evidence="1" key="1">
    <citation type="submission" date="2023-10" db="EMBL/GenBank/DDBJ databases">
        <authorList>
            <person name="Hackl T."/>
        </authorList>
    </citation>
    <scope>NUCLEOTIDE SEQUENCE</scope>
</reference>